<name>A0ACC0ATM5_CATRO</name>
<comment type="caution">
    <text evidence="1">The sequence shown here is derived from an EMBL/GenBank/DDBJ whole genome shotgun (WGS) entry which is preliminary data.</text>
</comment>
<gene>
    <name evidence="1" type="ORF">M9H77_22626</name>
</gene>
<evidence type="ECO:0000313" key="2">
    <source>
        <dbReference type="Proteomes" id="UP001060085"/>
    </source>
</evidence>
<dbReference type="EMBL" id="CM044705">
    <property type="protein sequence ID" value="KAI5663303.1"/>
    <property type="molecule type" value="Genomic_DNA"/>
</dbReference>
<proteinExistence type="predicted"/>
<protein>
    <submittedName>
        <fullName evidence="1">Uncharacterized protein</fullName>
    </submittedName>
</protein>
<sequence>MQNSASLGFFVGVAKLIKFIQRLIPSTQSTNPANTTAPAIQSPLKQESSNSKITTDDADEAQQFQEFLCFKAFQQQIKQQATQSPTSSQDSSTDLFGGPCAQDPFDM</sequence>
<accession>A0ACC0ATM5</accession>
<evidence type="ECO:0000313" key="1">
    <source>
        <dbReference type="EMBL" id="KAI5663303.1"/>
    </source>
</evidence>
<reference evidence="2" key="1">
    <citation type="journal article" date="2023" name="Nat. Plants">
        <title>Single-cell RNA sequencing provides a high-resolution roadmap for understanding the multicellular compartmentation of specialized metabolism.</title>
        <authorList>
            <person name="Sun S."/>
            <person name="Shen X."/>
            <person name="Li Y."/>
            <person name="Li Y."/>
            <person name="Wang S."/>
            <person name="Li R."/>
            <person name="Zhang H."/>
            <person name="Shen G."/>
            <person name="Guo B."/>
            <person name="Wei J."/>
            <person name="Xu J."/>
            <person name="St-Pierre B."/>
            <person name="Chen S."/>
            <person name="Sun C."/>
        </authorList>
    </citation>
    <scope>NUCLEOTIDE SEQUENCE [LARGE SCALE GENOMIC DNA]</scope>
</reference>
<organism evidence="1 2">
    <name type="scientific">Catharanthus roseus</name>
    <name type="common">Madagascar periwinkle</name>
    <name type="synonym">Vinca rosea</name>
    <dbReference type="NCBI Taxonomy" id="4058"/>
    <lineage>
        <taxon>Eukaryota</taxon>
        <taxon>Viridiplantae</taxon>
        <taxon>Streptophyta</taxon>
        <taxon>Embryophyta</taxon>
        <taxon>Tracheophyta</taxon>
        <taxon>Spermatophyta</taxon>
        <taxon>Magnoliopsida</taxon>
        <taxon>eudicotyledons</taxon>
        <taxon>Gunneridae</taxon>
        <taxon>Pentapetalae</taxon>
        <taxon>asterids</taxon>
        <taxon>lamiids</taxon>
        <taxon>Gentianales</taxon>
        <taxon>Apocynaceae</taxon>
        <taxon>Rauvolfioideae</taxon>
        <taxon>Vinceae</taxon>
        <taxon>Catharanthinae</taxon>
        <taxon>Catharanthus</taxon>
    </lineage>
</organism>
<keyword evidence="2" id="KW-1185">Reference proteome</keyword>
<dbReference type="Proteomes" id="UP001060085">
    <property type="component" value="Linkage Group LG05"/>
</dbReference>